<keyword evidence="6" id="KW-0732">Signal</keyword>
<name>A0A2A4X9V0_9GAMM</name>
<dbReference type="Proteomes" id="UP000218767">
    <property type="component" value="Unassembled WGS sequence"/>
</dbReference>
<feature type="domain" description="Peptidase M16 C-terminal" evidence="8">
    <location>
        <begin position="752"/>
        <end position="892"/>
    </location>
</feature>
<evidence type="ECO:0000313" key="10">
    <source>
        <dbReference type="Proteomes" id="UP000218767"/>
    </source>
</evidence>
<feature type="signal peptide" evidence="6">
    <location>
        <begin position="1"/>
        <end position="27"/>
    </location>
</feature>
<evidence type="ECO:0000259" key="8">
    <source>
        <dbReference type="Pfam" id="PF05193"/>
    </source>
</evidence>
<dbReference type="SUPFAM" id="SSF63411">
    <property type="entry name" value="LuxS/MPP-like metallohydrolase"/>
    <property type="match status" value="4"/>
</dbReference>
<dbReference type="Gene3D" id="3.30.830.10">
    <property type="entry name" value="Metalloenzyme, LuxS/M16 peptidase-like"/>
    <property type="match status" value="4"/>
</dbReference>
<dbReference type="EMBL" id="NVUL01000017">
    <property type="protein sequence ID" value="PCI79418.1"/>
    <property type="molecule type" value="Genomic_DNA"/>
</dbReference>
<evidence type="ECO:0000256" key="6">
    <source>
        <dbReference type="SAM" id="SignalP"/>
    </source>
</evidence>
<dbReference type="PANTHER" id="PTHR43690">
    <property type="entry name" value="NARDILYSIN"/>
    <property type="match status" value="1"/>
</dbReference>
<gene>
    <name evidence="9" type="ORF">COB20_04685</name>
</gene>
<dbReference type="AlphaFoldDB" id="A0A2A4X9V0"/>
<evidence type="ECO:0008006" key="11">
    <source>
        <dbReference type="Google" id="ProtNLM"/>
    </source>
</evidence>
<organism evidence="9 10">
    <name type="scientific">SAR86 cluster bacterium</name>
    <dbReference type="NCBI Taxonomy" id="2030880"/>
    <lineage>
        <taxon>Bacteria</taxon>
        <taxon>Pseudomonadati</taxon>
        <taxon>Pseudomonadota</taxon>
        <taxon>Gammaproteobacteria</taxon>
        <taxon>SAR86 cluster</taxon>
    </lineage>
</organism>
<feature type="chain" id="PRO_5012856621" description="Peptidase M16" evidence="6">
    <location>
        <begin position="28"/>
        <end position="998"/>
    </location>
</feature>
<dbReference type="PANTHER" id="PTHR43690:SF17">
    <property type="entry name" value="PROTEIN YHJJ"/>
    <property type="match status" value="1"/>
</dbReference>
<dbReference type="InterPro" id="IPR007863">
    <property type="entry name" value="Peptidase_M16_C"/>
</dbReference>
<dbReference type="GO" id="GO:0006508">
    <property type="term" value="P:proteolysis"/>
    <property type="evidence" value="ECO:0007669"/>
    <property type="project" value="UniProtKB-KW"/>
</dbReference>
<evidence type="ECO:0000256" key="2">
    <source>
        <dbReference type="ARBA" id="ARBA00022670"/>
    </source>
</evidence>
<sequence length="998" mass="112163">MPELRTARDWKRSSLLAISLLTLVACSDNGSTTNSATKPSADSNVQQANAAELGYSRINSSNESDPLAAQIFELDNGLRVYLTENHEEPRFYAEIAVRAGSKHDPIDGTGLAHYLEHLLFKGNQNLGSLNYSLEKPHLDRIVELYEEHHDETDTARRAEIYAEINSEAQLAAQYSVPGELDRLYNNMGGSALNAHTSFEETVYKIGLPSNRLRQWAEIESDRFVNPVFRLFHTELETVYEEKNRSLDSAGRIIATAVNETLYKVHPYGQQPTIGTVDHLKNPSLVYIQNYFDTNYVPNNMAIFISGDIDPLETIALISEKFSPWVRKPIPEIGPWAEEPLQGAERKTVQYPGEEQVQLAFRTAGNGSEDKEALILVDMILDNRTAGLINLNLNQQQLVSGAGSSPLFLNDAGSQNLYGIPKQDQTLEEVEQLLLDQLEIIKAGEFEEWIIPAIINDFKKSEKAGLEFNQARVSMMRDSFIQGSEWEYHVAELDRMSQLTKNDVVAVANKYFGDNYVAVYRIDAQNEIPAVEKPQIDPVNIDSSLESAFAARILAMEYEEIEPTYVEADRDYRVIEFADGVQLYYAPNPLNDLFSFSINIEVGTEANEKLGLAAALMDVAGTNSRTNEELQKQWYQLGTDFRFGAGGNASGISISGLDEQFEDSLALAMELIKNPSADEQTLEQMKGILLKSREDRKSSPPAISRALTLYNRYGEESPMLEALTREEIMASTVDELLVLPAQLLNFKHTLSYTGSMPLEDLVEVLRRQHPIAGELEDTPAYRFRTARNIEETEIYVVNQQTAQAQVRIEFPDGEYDRDNSLVSSIYTNYFGSGMSSVVFQELREARALAYTAGARYAQGGRLNDQNIMLGTIGTQTDKTVDALNAFIDLIDNMPESNERFETSVESLLNRYRTSKISFRQVIGAVRGWERLGIEGDPRRESYQKLQTASMDDLLSFQQEHVKDRPKLISIVGDLSILDEEELEQFGTVKEIQVDDLFVD</sequence>
<evidence type="ECO:0000256" key="1">
    <source>
        <dbReference type="ARBA" id="ARBA00007261"/>
    </source>
</evidence>
<accession>A0A2A4X9V0</accession>
<keyword evidence="3" id="KW-0378">Hydrolase</keyword>
<evidence type="ECO:0000313" key="9">
    <source>
        <dbReference type="EMBL" id="PCI79418.1"/>
    </source>
</evidence>
<dbReference type="PROSITE" id="PS51257">
    <property type="entry name" value="PROKAR_LIPOPROTEIN"/>
    <property type="match status" value="1"/>
</dbReference>
<evidence type="ECO:0000259" key="7">
    <source>
        <dbReference type="Pfam" id="PF00675"/>
    </source>
</evidence>
<feature type="domain" description="Peptidase M16 N-terminal" evidence="7">
    <location>
        <begin position="80"/>
        <end position="128"/>
    </location>
</feature>
<dbReference type="InterPro" id="IPR011249">
    <property type="entry name" value="Metalloenz_LuxS/M16"/>
</dbReference>
<keyword evidence="2" id="KW-0645">Protease</keyword>
<feature type="domain" description="Peptidase M16 N-terminal" evidence="7">
    <location>
        <begin position="178"/>
        <end position="269"/>
    </location>
</feature>
<evidence type="ECO:0000256" key="4">
    <source>
        <dbReference type="ARBA" id="ARBA00022833"/>
    </source>
</evidence>
<dbReference type="GO" id="GO:0008237">
    <property type="term" value="F:metallopeptidase activity"/>
    <property type="evidence" value="ECO:0007669"/>
    <property type="project" value="UniProtKB-KW"/>
</dbReference>
<comment type="caution">
    <text evidence="9">The sequence shown here is derived from an EMBL/GenBank/DDBJ whole genome shotgun (WGS) entry which is preliminary data.</text>
</comment>
<dbReference type="InterPro" id="IPR050626">
    <property type="entry name" value="Peptidase_M16"/>
</dbReference>
<evidence type="ECO:0000256" key="5">
    <source>
        <dbReference type="ARBA" id="ARBA00023049"/>
    </source>
</evidence>
<feature type="domain" description="Peptidase M16 C-terminal" evidence="8">
    <location>
        <begin position="287"/>
        <end position="454"/>
    </location>
</feature>
<dbReference type="InterPro" id="IPR011765">
    <property type="entry name" value="Pept_M16_N"/>
</dbReference>
<comment type="similarity">
    <text evidence="1">Belongs to the peptidase M16 family.</text>
</comment>
<reference evidence="10" key="1">
    <citation type="submission" date="2017-08" db="EMBL/GenBank/DDBJ databases">
        <title>A dynamic microbial community with high functional redundancy inhabits the cold, oxic subseafloor aquifer.</title>
        <authorList>
            <person name="Tully B.J."/>
            <person name="Wheat C.G."/>
            <person name="Glazer B.T."/>
            <person name="Huber J.A."/>
        </authorList>
    </citation>
    <scope>NUCLEOTIDE SEQUENCE [LARGE SCALE GENOMIC DNA]</scope>
</reference>
<dbReference type="Pfam" id="PF05193">
    <property type="entry name" value="Peptidase_M16_C"/>
    <property type="match status" value="2"/>
</dbReference>
<keyword evidence="5" id="KW-0482">Metalloprotease</keyword>
<keyword evidence="4" id="KW-0862">Zinc</keyword>
<dbReference type="Pfam" id="PF00675">
    <property type="entry name" value="Peptidase_M16"/>
    <property type="match status" value="2"/>
</dbReference>
<evidence type="ECO:0000256" key="3">
    <source>
        <dbReference type="ARBA" id="ARBA00022801"/>
    </source>
</evidence>
<protein>
    <recommendedName>
        <fullName evidence="11">Peptidase M16</fullName>
    </recommendedName>
</protein>
<dbReference type="GO" id="GO:0046872">
    <property type="term" value="F:metal ion binding"/>
    <property type="evidence" value="ECO:0007669"/>
    <property type="project" value="InterPro"/>
</dbReference>
<proteinExistence type="inferred from homology"/>